<organism evidence="1 2">
    <name type="scientific">Kaustia mangrovi</name>
    <dbReference type="NCBI Taxonomy" id="2593653"/>
    <lineage>
        <taxon>Bacteria</taxon>
        <taxon>Pseudomonadati</taxon>
        <taxon>Pseudomonadota</taxon>
        <taxon>Alphaproteobacteria</taxon>
        <taxon>Hyphomicrobiales</taxon>
        <taxon>Parvibaculaceae</taxon>
        <taxon>Kaustia</taxon>
    </lineage>
</organism>
<reference evidence="1 2" key="1">
    <citation type="submission" date="2020-06" db="EMBL/GenBank/DDBJ databases">
        <title>Genome sequence of 2 isolates from Red Sea Mangroves.</title>
        <authorList>
            <person name="Sefrji F."/>
            <person name="Michoud G."/>
            <person name="Merlino G."/>
            <person name="Daffonchio D."/>
        </authorList>
    </citation>
    <scope>NUCLEOTIDE SEQUENCE [LARGE SCALE GENOMIC DNA]</scope>
    <source>
        <strain evidence="1 2">R1DC25</strain>
    </source>
</reference>
<dbReference type="Proteomes" id="UP000593594">
    <property type="component" value="Chromosome"/>
</dbReference>
<accession>A0A7S8C6C6</accession>
<dbReference type="AlphaFoldDB" id="A0A7S8C6C6"/>
<protein>
    <submittedName>
        <fullName evidence="1">DUF2313 domain-containing protein</fullName>
    </submittedName>
</protein>
<gene>
    <name evidence="1" type="ORF">HW532_15740</name>
</gene>
<evidence type="ECO:0000313" key="2">
    <source>
        <dbReference type="Proteomes" id="UP000593594"/>
    </source>
</evidence>
<dbReference type="Pfam" id="PF10076">
    <property type="entry name" value="Phage_Mu_Gp48"/>
    <property type="match status" value="1"/>
</dbReference>
<sequence>MAQPSEAYARQLRRLLPQGAAWTSEPEGPLHRVIRAIADAFARIDLRAEDLVQELDPRTTLELLPDWERVLGLPDECITAPQTVSERRDAVVAKYTSLGGQSIAFYVGLAAKLGYDIEIREFVPFRAGLSRAGDPLTNPPAWPHTWTIVAPETSITWFRAGTGSAGDPLRQWGNEELECVFEQRKPAQTVLLFAYQPSEFLDWGQVAEAYGDTLDFGSVVGGDDEQMDFGGLIV</sequence>
<dbReference type="InterPro" id="IPR018755">
    <property type="entry name" value="Phage_Mu_Gp48"/>
</dbReference>
<dbReference type="EMBL" id="CP058214">
    <property type="protein sequence ID" value="QPC44014.1"/>
    <property type="molecule type" value="Genomic_DNA"/>
</dbReference>
<dbReference type="RefSeq" id="WP_213161376.1">
    <property type="nucleotide sequence ID" value="NZ_CP058214.1"/>
</dbReference>
<dbReference type="KEGG" id="kmn:HW532_15740"/>
<evidence type="ECO:0000313" key="1">
    <source>
        <dbReference type="EMBL" id="QPC44014.1"/>
    </source>
</evidence>
<proteinExistence type="predicted"/>
<keyword evidence="2" id="KW-1185">Reference proteome</keyword>
<name>A0A7S8C6C6_9HYPH</name>